<accession>A0ACB8ETH0</accession>
<proteinExistence type="predicted"/>
<protein>
    <submittedName>
        <fullName evidence="1">Uncharacterized protein</fullName>
    </submittedName>
</protein>
<organism evidence="1 2">
    <name type="scientific">Sphaerodactylus townsendi</name>
    <dbReference type="NCBI Taxonomy" id="933632"/>
    <lineage>
        <taxon>Eukaryota</taxon>
        <taxon>Metazoa</taxon>
        <taxon>Chordata</taxon>
        <taxon>Craniata</taxon>
        <taxon>Vertebrata</taxon>
        <taxon>Euteleostomi</taxon>
        <taxon>Lepidosauria</taxon>
        <taxon>Squamata</taxon>
        <taxon>Bifurcata</taxon>
        <taxon>Gekkota</taxon>
        <taxon>Sphaerodactylidae</taxon>
        <taxon>Sphaerodactylus</taxon>
    </lineage>
</organism>
<keyword evidence="2" id="KW-1185">Reference proteome</keyword>
<name>A0ACB8ETH0_9SAUR</name>
<gene>
    <name evidence="1" type="ORF">K3G42_028979</name>
</gene>
<dbReference type="EMBL" id="CM037620">
    <property type="protein sequence ID" value="KAH7995868.1"/>
    <property type="molecule type" value="Genomic_DNA"/>
</dbReference>
<evidence type="ECO:0000313" key="1">
    <source>
        <dbReference type="EMBL" id="KAH7995868.1"/>
    </source>
</evidence>
<comment type="caution">
    <text evidence="1">The sequence shown here is derived from an EMBL/GenBank/DDBJ whole genome shotgun (WGS) entry which is preliminary data.</text>
</comment>
<evidence type="ECO:0000313" key="2">
    <source>
        <dbReference type="Proteomes" id="UP000827872"/>
    </source>
</evidence>
<sequence>MDGATGEQITSSRQPDKPADDTNLGTEQPSLGDEVPGRESYDPDKADEGLDNLRLDLYSQSRGLGPVPRWRGPGKRGDQRGPGSLAAGETSPVQQLQAQAVPRPPPVNVAPGRCHPNGHQDLRDLLCQRQSLHQRLRRGGGRN</sequence>
<dbReference type="Proteomes" id="UP000827872">
    <property type="component" value="Linkage Group LG07"/>
</dbReference>
<reference evidence="1" key="1">
    <citation type="submission" date="2021-08" db="EMBL/GenBank/DDBJ databases">
        <title>The first chromosome-level gecko genome reveals the dynamic sex chromosomes of Neotropical dwarf geckos (Sphaerodactylidae: Sphaerodactylus).</title>
        <authorList>
            <person name="Pinto B.J."/>
            <person name="Keating S.E."/>
            <person name="Gamble T."/>
        </authorList>
    </citation>
    <scope>NUCLEOTIDE SEQUENCE</scope>
    <source>
        <strain evidence="1">TG3544</strain>
    </source>
</reference>